<dbReference type="AlphaFoldDB" id="A0A391NXG1"/>
<gene>
    <name evidence="2" type="ORF">KIPB_008187</name>
</gene>
<proteinExistence type="predicted"/>
<dbReference type="Proteomes" id="UP000265618">
    <property type="component" value="Unassembled WGS sequence"/>
</dbReference>
<evidence type="ECO:0000313" key="2">
    <source>
        <dbReference type="EMBL" id="GCA63159.1"/>
    </source>
</evidence>
<name>A0A391NXG1_9EUKA</name>
<sequence length="95" mass="11363">HPYLAQFHDSSKEPICSSNIAIPLDDDQRHSVQVYRDRLYNEILKKKKAIRSKVLKKRREKAEGEGGDGEDKERERERRREKRSGERKHKHREQA</sequence>
<feature type="non-terminal residue" evidence="2">
    <location>
        <position position="95"/>
    </location>
</feature>
<organism evidence="2 3">
    <name type="scientific">Kipferlia bialata</name>
    <dbReference type="NCBI Taxonomy" id="797122"/>
    <lineage>
        <taxon>Eukaryota</taxon>
        <taxon>Metamonada</taxon>
        <taxon>Carpediemonas-like organisms</taxon>
        <taxon>Kipferlia</taxon>
    </lineage>
</organism>
<keyword evidence="3" id="KW-1185">Reference proteome</keyword>
<feature type="compositionally biased region" description="Basic and acidic residues" evidence="1">
    <location>
        <begin position="60"/>
        <end position="78"/>
    </location>
</feature>
<reference evidence="2 3" key="1">
    <citation type="journal article" date="2018" name="PLoS ONE">
        <title>The draft genome of Kipferlia bialata reveals reductive genome evolution in fornicate parasites.</title>
        <authorList>
            <person name="Tanifuji G."/>
            <person name="Takabayashi S."/>
            <person name="Kume K."/>
            <person name="Takagi M."/>
            <person name="Nakayama T."/>
            <person name="Kamikawa R."/>
            <person name="Inagaki Y."/>
            <person name="Hashimoto T."/>
        </authorList>
    </citation>
    <scope>NUCLEOTIDE SEQUENCE [LARGE SCALE GENOMIC DNA]</scope>
    <source>
        <strain evidence="2">NY0173</strain>
    </source>
</reference>
<comment type="caution">
    <text evidence="2">The sequence shown here is derived from an EMBL/GenBank/DDBJ whole genome shotgun (WGS) entry which is preliminary data.</text>
</comment>
<feature type="region of interest" description="Disordered" evidence="1">
    <location>
        <begin position="54"/>
        <end position="95"/>
    </location>
</feature>
<protein>
    <submittedName>
        <fullName evidence="2">Uncharacterized protein</fullName>
    </submittedName>
</protein>
<dbReference type="EMBL" id="BDIP01002472">
    <property type="protein sequence ID" value="GCA63159.1"/>
    <property type="molecule type" value="Genomic_DNA"/>
</dbReference>
<accession>A0A391NXG1</accession>
<feature type="compositionally biased region" description="Basic residues" evidence="1">
    <location>
        <begin position="79"/>
        <end position="95"/>
    </location>
</feature>
<evidence type="ECO:0000256" key="1">
    <source>
        <dbReference type="SAM" id="MobiDB-lite"/>
    </source>
</evidence>
<evidence type="ECO:0000313" key="3">
    <source>
        <dbReference type="Proteomes" id="UP000265618"/>
    </source>
</evidence>